<evidence type="ECO:0000313" key="2">
    <source>
        <dbReference type="Proteomes" id="UP000828251"/>
    </source>
</evidence>
<dbReference type="EMBL" id="JAIQCV010000004">
    <property type="protein sequence ID" value="KAH1106622.1"/>
    <property type="molecule type" value="Genomic_DNA"/>
</dbReference>
<dbReference type="OrthoDB" id="911218at2759"/>
<sequence length="142" mass="16543">MKENIMHTRNNGSNDNNVLQLRPELGALLVQEEVFWRERARVLWMCHGDTNTNFFLAQAKKFRRALFEMHPYKTLDPDGLNATFYQNCRNTIGEEVVNECYDWLNRDEFPSVVNDTIVVLILKKKNPTSIRDLGPITLCNVV</sequence>
<dbReference type="Proteomes" id="UP000828251">
    <property type="component" value="Unassembled WGS sequence"/>
</dbReference>
<organism evidence="1 2">
    <name type="scientific">Gossypium stocksii</name>
    <dbReference type="NCBI Taxonomy" id="47602"/>
    <lineage>
        <taxon>Eukaryota</taxon>
        <taxon>Viridiplantae</taxon>
        <taxon>Streptophyta</taxon>
        <taxon>Embryophyta</taxon>
        <taxon>Tracheophyta</taxon>
        <taxon>Spermatophyta</taxon>
        <taxon>Magnoliopsida</taxon>
        <taxon>eudicotyledons</taxon>
        <taxon>Gunneridae</taxon>
        <taxon>Pentapetalae</taxon>
        <taxon>rosids</taxon>
        <taxon>malvids</taxon>
        <taxon>Malvales</taxon>
        <taxon>Malvaceae</taxon>
        <taxon>Malvoideae</taxon>
        <taxon>Gossypium</taxon>
    </lineage>
</organism>
<protein>
    <submittedName>
        <fullName evidence="1">Uncharacterized protein</fullName>
    </submittedName>
</protein>
<accession>A0A9D3W113</accession>
<reference evidence="1 2" key="1">
    <citation type="journal article" date="2021" name="Plant Biotechnol. J.">
        <title>Multi-omics assisted identification of the key and species-specific regulatory components of drought-tolerant mechanisms in Gossypium stocksii.</title>
        <authorList>
            <person name="Yu D."/>
            <person name="Ke L."/>
            <person name="Zhang D."/>
            <person name="Wu Y."/>
            <person name="Sun Y."/>
            <person name="Mei J."/>
            <person name="Sun J."/>
            <person name="Sun Y."/>
        </authorList>
    </citation>
    <scope>NUCLEOTIDE SEQUENCE [LARGE SCALE GENOMIC DNA]</scope>
    <source>
        <strain evidence="2">cv. E1</strain>
        <tissue evidence="1">Leaf</tissue>
    </source>
</reference>
<evidence type="ECO:0000313" key="1">
    <source>
        <dbReference type="EMBL" id="KAH1106622.1"/>
    </source>
</evidence>
<proteinExistence type="predicted"/>
<dbReference type="AlphaFoldDB" id="A0A9D3W113"/>
<comment type="caution">
    <text evidence="1">The sequence shown here is derived from an EMBL/GenBank/DDBJ whole genome shotgun (WGS) entry which is preliminary data.</text>
</comment>
<gene>
    <name evidence="1" type="ORF">J1N35_010390</name>
</gene>
<name>A0A9D3W113_9ROSI</name>
<keyword evidence="2" id="KW-1185">Reference proteome</keyword>